<dbReference type="EMBL" id="HBGU01082522">
    <property type="protein sequence ID" value="CAD9549888.1"/>
    <property type="molecule type" value="Transcribed_RNA"/>
</dbReference>
<evidence type="ECO:0000256" key="1">
    <source>
        <dbReference type="ARBA" id="ARBA00022737"/>
    </source>
</evidence>
<dbReference type="Pfam" id="PF12848">
    <property type="entry name" value="ABC_tran_Xtn"/>
    <property type="match status" value="1"/>
</dbReference>
<feature type="region of interest" description="Disordered" evidence="5">
    <location>
        <begin position="1"/>
        <end position="88"/>
    </location>
</feature>
<feature type="domain" description="ABC transporter" evidence="6">
    <location>
        <begin position="136"/>
        <end position="380"/>
    </location>
</feature>
<keyword evidence="3" id="KW-0067">ATP-binding</keyword>
<accession>A0A7S2JJR4</accession>
<keyword evidence="2" id="KW-0547">Nucleotide-binding</keyword>
<dbReference type="PROSITE" id="PS00211">
    <property type="entry name" value="ABC_TRANSPORTER_1"/>
    <property type="match status" value="1"/>
</dbReference>
<dbReference type="InterPro" id="IPR017871">
    <property type="entry name" value="ABC_transporter-like_CS"/>
</dbReference>
<dbReference type="InterPro" id="IPR003439">
    <property type="entry name" value="ABC_transporter-like_ATP-bd"/>
</dbReference>
<dbReference type="Pfam" id="PF00005">
    <property type="entry name" value="ABC_tran"/>
    <property type="match status" value="2"/>
</dbReference>
<dbReference type="PROSITE" id="PS50893">
    <property type="entry name" value="ABC_TRANSPORTER_2"/>
    <property type="match status" value="2"/>
</dbReference>
<keyword evidence="4" id="KW-0175">Coiled coil</keyword>
<dbReference type="SUPFAM" id="SSF52540">
    <property type="entry name" value="P-loop containing nucleoside triphosphate hydrolases"/>
    <property type="match status" value="2"/>
</dbReference>
<feature type="coiled-coil region" evidence="4">
    <location>
        <begin position="206"/>
        <end position="233"/>
    </location>
</feature>
<name>A0A7S2JJR4_9EUKA</name>
<dbReference type="InterPro" id="IPR032781">
    <property type="entry name" value="ABC_tran_Xtn"/>
</dbReference>
<proteinExistence type="predicted"/>
<dbReference type="AlphaFoldDB" id="A0A7S2JJR4"/>
<dbReference type="GO" id="GO:0016887">
    <property type="term" value="F:ATP hydrolysis activity"/>
    <property type="evidence" value="ECO:0007669"/>
    <property type="project" value="InterPro"/>
</dbReference>
<evidence type="ECO:0000256" key="5">
    <source>
        <dbReference type="SAM" id="MobiDB-lite"/>
    </source>
</evidence>
<dbReference type="CDD" id="cd03221">
    <property type="entry name" value="ABCF_EF-3"/>
    <property type="match status" value="2"/>
</dbReference>
<dbReference type="InterPro" id="IPR003593">
    <property type="entry name" value="AAA+_ATPase"/>
</dbReference>
<organism evidence="7">
    <name type="scientific">Haptolina brevifila</name>
    <dbReference type="NCBI Taxonomy" id="156173"/>
    <lineage>
        <taxon>Eukaryota</taxon>
        <taxon>Haptista</taxon>
        <taxon>Haptophyta</taxon>
        <taxon>Prymnesiophyceae</taxon>
        <taxon>Prymnesiales</taxon>
        <taxon>Prymnesiaceae</taxon>
        <taxon>Haptolina</taxon>
    </lineage>
</organism>
<dbReference type="SMART" id="SM00382">
    <property type="entry name" value="AAA"/>
    <property type="match status" value="2"/>
</dbReference>
<dbReference type="FunFam" id="3.40.50.300:FF:000011">
    <property type="entry name" value="Putative ABC transporter ATP-binding component"/>
    <property type="match status" value="1"/>
</dbReference>
<feature type="compositionally biased region" description="Polar residues" evidence="5">
    <location>
        <begin position="47"/>
        <end position="60"/>
    </location>
</feature>
<dbReference type="FunFam" id="3.40.50.300:FF:000104">
    <property type="entry name" value="ATP-binding cassette sub-family F member 3"/>
    <property type="match status" value="1"/>
</dbReference>
<evidence type="ECO:0000313" key="7">
    <source>
        <dbReference type="EMBL" id="CAD9549888.1"/>
    </source>
</evidence>
<gene>
    <name evidence="7" type="ORF">CBRE1094_LOCUS45042</name>
</gene>
<protein>
    <recommendedName>
        <fullName evidence="6">ABC transporter domain-containing protein</fullName>
    </recommendedName>
</protein>
<dbReference type="PANTHER" id="PTHR19211">
    <property type="entry name" value="ATP-BINDING TRANSPORT PROTEIN-RELATED"/>
    <property type="match status" value="1"/>
</dbReference>
<dbReference type="Gene3D" id="3.40.50.300">
    <property type="entry name" value="P-loop containing nucleotide triphosphate hydrolases"/>
    <property type="match status" value="2"/>
</dbReference>
<dbReference type="PANTHER" id="PTHR19211:SF15">
    <property type="entry name" value="ATP-BINDING CASSETTE SUB-FAMILY F MEMBER 2"/>
    <property type="match status" value="1"/>
</dbReference>
<dbReference type="InterPro" id="IPR050611">
    <property type="entry name" value="ABCF"/>
</dbReference>
<dbReference type="GO" id="GO:0005524">
    <property type="term" value="F:ATP binding"/>
    <property type="evidence" value="ECO:0007669"/>
    <property type="project" value="UniProtKB-KW"/>
</dbReference>
<evidence type="ECO:0000256" key="2">
    <source>
        <dbReference type="ARBA" id="ARBA00022741"/>
    </source>
</evidence>
<sequence>MGLFGGINKGEETLFAPKETKEEKKAKAEAKRAEMAAKKAAKKGSESESGSDISRNSSILDMSELSDAAADVADSSKPAKKLDSKTKAKMAKKKSALTEEAEGADSGGGLQTLEEGTLKFAVCTGVLASRQDAKDIKVQSCSISLFGKQLIEDQKIELTYGHRYGLIAQNGAGKTTLLKCIATRQIPIPAFVDIWYLDKEADPSDRTALESVIDTVRNEKERLEKLEEDIMSDVGPDDPRLEAIYDKLDKMDPTTFDKRAGELLFGLGFSQKMMHRQTKDMSGGWRMRVALAQALFVRPMLLILDEPTNHLDLGACVWLEDYLAKWDSILIMTSHSADFLNGVCSKTYHLTVRQTLELYSGNYATYMKTRTEQETQQAKVYQKEQDDIQHLQKFIRECGTYSNLVKQAQSKQKIIDKMVEAGLTLEVKPDPVFRFMFPSSAKIPPPVLAFQNVSFAYSGKKEDYLYTGLEFGIDCDSRIALVGPNGAGKSTLLKLMEQEIAPTEGDIRRNPHLRIGRYNQHSEDVLDLEASPLEFFSALYPEGIVTTEGTVKMDVEAWRGKLGVFGITGDKQTLKIKTMSPGFRARVVFCLMSLRNPHMLLLDEPTNPLDMDMIDSLALAIKGFSGGVVLVSHDFRLLEQVADDIWVCDEKKITPWKGDIKSYKEKLRKDMAKASAKMFTGTGVQ</sequence>
<feature type="domain" description="ABC transporter" evidence="6">
    <location>
        <begin position="448"/>
        <end position="675"/>
    </location>
</feature>
<dbReference type="InterPro" id="IPR027417">
    <property type="entry name" value="P-loop_NTPase"/>
</dbReference>
<evidence type="ECO:0000256" key="3">
    <source>
        <dbReference type="ARBA" id="ARBA00022840"/>
    </source>
</evidence>
<keyword evidence="1" id="KW-0677">Repeat</keyword>
<evidence type="ECO:0000259" key="6">
    <source>
        <dbReference type="PROSITE" id="PS50893"/>
    </source>
</evidence>
<evidence type="ECO:0000256" key="4">
    <source>
        <dbReference type="SAM" id="Coils"/>
    </source>
</evidence>
<feature type="compositionally biased region" description="Low complexity" evidence="5">
    <location>
        <begin position="66"/>
        <end position="76"/>
    </location>
</feature>
<feature type="compositionally biased region" description="Basic and acidic residues" evidence="5">
    <location>
        <begin position="18"/>
        <end position="37"/>
    </location>
</feature>
<reference evidence="7" key="1">
    <citation type="submission" date="2021-01" db="EMBL/GenBank/DDBJ databases">
        <authorList>
            <person name="Corre E."/>
            <person name="Pelletier E."/>
            <person name="Niang G."/>
            <person name="Scheremetjew M."/>
            <person name="Finn R."/>
            <person name="Kale V."/>
            <person name="Holt S."/>
            <person name="Cochrane G."/>
            <person name="Meng A."/>
            <person name="Brown T."/>
            <person name="Cohen L."/>
        </authorList>
    </citation>
    <scope>NUCLEOTIDE SEQUENCE</scope>
    <source>
        <strain evidence="7">UTEX LB 985</strain>
    </source>
</reference>